<dbReference type="SUPFAM" id="SSF53335">
    <property type="entry name" value="S-adenosyl-L-methionine-dependent methyltransferases"/>
    <property type="match status" value="1"/>
</dbReference>
<dbReference type="InterPro" id="IPR029063">
    <property type="entry name" value="SAM-dependent_MTases_sf"/>
</dbReference>
<dbReference type="Pfam" id="PF01135">
    <property type="entry name" value="PCMT"/>
    <property type="match status" value="1"/>
</dbReference>
<evidence type="ECO:0000313" key="9">
    <source>
        <dbReference type="Proteomes" id="UP000256774"/>
    </source>
</evidence>
<keyword evidence="9" id="KW-1185">Reference proteome</keyword>
<evidence type="ECO:0000256" key="1">
    <source>
        <dbReference type="ARBA" id="ARBA00004496"/>
    </source>
</evidence>
<organism evidence="8 9">
    <name type="scientific">Paraperlucidibaca baekdonensis</name>
    <dbReference type="NCBI Taxonomy" id="748120"/>
    <lineage>
        <taxon>Bacteria</taxon>
        <taxon>Pseudomonadati</taxon>
        <taxon>Pseudomonadota</taxon>
        <taxon>Gammaproteobacteria</taxon>
        <taxon>Moraxellales</taxon>
        <taxon>Moraxellaceae</taxon>
        <taxon>Paraperlucidibaca</taxon>
    </lineage>
</organism>
<dbReference type="GO" id="GO:0005737">
    <property type="term" value="C:cytoplasm"/>
    <property type="evidence" value="ECO:0007669"/>
    <property type="project" value="UniProtKB-SubCell"/>
</dbReference>
<evidence type="ECO:0000313" key="8">
    <source>
        <dbReference type="EMBL" id="REH37618.1"/>
    </source>
</evidence>
<dbReference type="Gene3D" id="3.40.50.150">
    <property type="entry name" value="Vaccinia Virus protein VP39"/>
    <property type="match status" value="1"/>
</dbReference>
<gene>
    <name evidence="7" type="primary">pcm</name>
    <name evidence="8" type="ORF">DFR26_1394</name>
</gene>
<feature type="active site" evidence="7">
    <location>
        <position position="71"/>
    </location>
</feature>
<reference evidence="8 9" key="1">
    <citation type="submission" date="2018-08" db="EMBL/GenBank/DDBJ databases">
        <title>Genomic Encyclopedia of Type Strains, Phase IV (KMG-IV): sequencing the most valuable type-strain genomes for metagenomic binning, comparative biology and taxonomic classification.</title>
        <authorList>
            <person name="Goeker M."/>
        </authorList>
    </citation>
    <scope>NUCLEOTIDE SEQUENCE [LARGE SCALE GENOMIC DNA]</scope>
    <source>
        <strain evidence="8 9">DSM 26022</strain>
    </source>
</reference>
<comment type="catalytic activity">
    <reaction evidence="7">
        <text>[protein]-L-isoaspartate + S-adenosyl-L-methionine = [protein]-L-isoaspartate alpha-methyl ester + S-adenosyl-L-homocysteine</text>
        <dbReference type="Rhea" id="RHEA:12705"/>
        <dbReference type="Rhea" id="RHEA-COMP:12143"/>
        <dbReference type="Rhea" id="RHEA-COMP:12144"/>
        <dbReference type="ChEBI" id="CHEBI:57856"/>
        <dbReference type="ChEBI" id="CHEBI:59789"/>
        <dbReference type="ChEBI" id="CHEBI:90596"/>
        <dbReference type="ChEBI" id="CHEBI:90598"/>
        <dbReference type="EC" id="2.1.1.77"/>
    </reaction>
</comment>
<evidence type="ECO:0000256" key="2">
    <source>
        <dbReference type="ARBA" id="ARBA00005369"/>
    </source>
</evidence>
<accession>A0A3E0H2T1</accession>
<comment type="function">
    <text evidence="7">Catalyzes the methyl esterification of L-isoaspartyl residues in peptides and proteins that result from spontaneous decomposition of normal L-aspartyl and L-asparaginyl residues. It plays a role in the repair and/or degradation of damaged proteins.</text>
</comment>
<dbReference type="GO" id="GO:0030091">
    <property type="term" value="P:protein repair"/>
    <property type="evidence" value="ECO:0007669"/>
    <property type="project" value="UniProtKB-UniRule"/>
</dbReference>
<dbReference type="OrthoDB" id="9810066at2"/>
<comment type="caution">
    <text evidence="8">The sequence shown here is derived from an EMBL/GenBank/DDBJ whole genome shotgun (WGS) entry which is preliminary data.</text>
</comment>
<keyword evidence="4 7" id="KW-0489">Methyltransferase</keyword>
<dbReference type="CDD" id="cd02440">
    <property type="entry name" value="AdoMet_MTases"/>
    <property type="match status" value="1"/>
</dbReference>
<evidence type="ECO:0000256" key="6">
    <source>
        <dbReference type="ARBA" id="ARBA00022691"/>
    </source>
</evidence>
<comment type="subcellular location">
    <subcellularLocation>
        <location evidence="1 7">Cytoplasm</location>
    </subcellularLocation>
</comment>
<keyword evidence="5 7" id="KW-0808">Transferase</keyword>
<protein>
    <recommendedName>
        <fullName evidence="7">Protein-L-isoaspartate O-methyltransferase</fullName>
        <ecNumber evidence="7">2.1.1.77</ecNumber>
    </recommendedName>
    <alternativeName>
        <fullName evidence="7">L-isoaspartyl protein carboxyl methyltransferase</fullName>
    </alternativeName>
    <alternativeName>
        <fullName evidence="7">Protein L-isoaspartyl methyltransferase</fullName>
    </alternativeName>
    <alternativeName>
        <fullName evidence="7">Protein-beta-aspartate methyltransferase</fullName>
        <shortName evidence="7">PIMT</shortName>
    </alternativeName>
</protein>
<name>A0A3E0H2T1_9GAMM</name>
<dbReference type="NCBIfam" id="TIGR00080">
    <property type="entry name" value="pimt"/>
    <property type="match status" value="1"/>
</dbReference>
<evidence type="ECO:0000256" key="3">
    <source>
        <dbReference type="ARBA" id="ARBA00022490"/>
    </source>
</evidence>
<keyword evidence="3 7" id="KW-0963">Cytoplasm</keyword>
<dbReference type="GO" id="GO:0004719">
    <property type="term" value="F:protein-L-isoaspartate (D-aspartate) O-methyltransferase activity"/>
    <property type="evidence" value="ECO:0007669"/>
    <property type="project" value="UniProtKB-UniRule"/>
</dbReference>
<dbReference type="AlphaFoldDB" id="A0A3E0H2T1"/>
<sequence>MSGTFDLTGSGFTSARTRDRLMARLMTQGISDPHVLDVMRQTPRHVFVDEALAHRAYEDTALPIGHSQTLSQPYIVARMSEILLAAGARQKVLEIGTGSGYQTAVLAQLVGTVHSIERIKALQDKARERLKAMGLNNVRLRHADGMQGWPGEGEYDGIIGTAAALGVPPALIDLLAIGGRMVLPVGAGQRQSLVLVCKTADGVSQEIIEPVHFVPMLGGVVG</sequence>
<dbReference type="FunFam" id="3.40.50.150:FF:000010">
    <property type="entry name" value="Protein-L-isoaspartate O-methyltransferase"/>
    <property type="match status" value="1"/>
</dbReference>
<dbReference type="EMBL" id="QUNR01000003">
    <property type="protein sequence ID" value="REH37618.1"/>
    <property type="molecule type" value="Genomic_DNA"/>
</dbReference>
<dbReference type="RefSeq" id="WP_116208240.1">
    <property type="nucleotide sequence ID" value="NZ_QUNR01000003.1"/>
</dbReference>
<dbReference type="EC" id="2.1.1.77" evidence="7"/>
<evidence type="ECO:0000256" key="5">
    <source>
        <dbReference type="ARBA" id="ARBA00022679"/>
    </source>
</evidence>
<dbReference type="PANTHER" id="PTHR11579">
    <property type="entry name" value="PROTEIN-L-ISOASPARTATE O-METHYLTRANSFERASE"/>
    <property type="match status" value="1"/>
</dbReference>
<dbReference type="GO" id="GO:0032259">
    <property type="term" value="P:methylation"/>
    <property type="evidence" value="ECO:0007669"/>
    <property type="project" value="UniProtKB-KW"/>
</dbReference>
<keyword evidence="6 7" id="KW-0949">S-adenosyl-L-methionine</keyword>
<dbReference type="Proteomes" id="UP000256774">
    <property type="component" value="Unassembled WGS sequence"/>
</dbReference>
<dbReference type="InterPro" id="IPR000682">
    <property type="entry name" value="PCMT"/>
</dbReference>
<comment type="similarity">
    <text evidence="2 7">Belongs to the methyltransferase superfamily. L-isoaspartyl/D-aspartyl protein methyltransferase family.</text>
</comment>
<proteinExistence type="inferred from homology"/>
<evidence type="ECO:0000256" key="4">
    <source>
        <dbReference type="ARBA" id="ARBA00022603"/>
    </source>
</evidence>
<dbReference type="PANTHER" id="PTHR11579:SF0">
    <property type="entry name" value="PROTEIN-L-ISOASPARTATE(D-ASPARTATE) O-METHYLTRANSFERASE"/>
    <property type="match status" value="1"/>
</dbReference>
<evidence type="ECO:0000256" key="7">
    <source>
        <dbReference type="HAMAP-Rule" id="MF_00090"/>
    </source>
</evidence>
<dbReference type="HAMAP" id="MF_00090">
    <property type="entry name" value="PIMT"/>
    <property type="match status" value="1"/>
</dbReference>
<dbReference type="NCBIfam" id="NF001453">
    <property type="entry name" value="PRK00312.1"/>
    <property type="match status" value="1"/>
</dbReference>